<comment type="caution">
    <text evidence="1">The sequence shown here is derived from an EMBL/GenBank/DDBJ whole genome shotgun (WGS) entry which is preliminary data.</text>
</comment>
<organism evidence="1 2">
    <name type="scientific">Malus baccata</name>
    <name type="common">Siberian crab apple</name>
    <name type="synonym">Pyrus baccata</name>
    <dbReference type="NCBI Taxonomy" id="106549"/>
    <lineage>
        <taxon>Eukaryota</taxon>
        <taxon>Viridiplantae</taxon>
        <taxon>Streptophyta</taxon>
        <taxon>Embryophyta</taxon>
        <taxon>Tracheophyta</taxon>
        <taxon>Spermatophyta</taxon>
        <taxon>Magnoliopsida</taxon>
        <taxon>eudicotyledons</taxon>
        <taxon>Gunneridae</taxon>
        <taxon>Pentapetalae</taxon>
        <taxon>rosids</taxon>
        <taxon>fabids</taxon>
        <taxon>Rosales</taxon>
        <taxon>Rosaceae</taxon>
        <taxon>Amygdaloideae</taxon>
        <taxon>Maleae</taxon>
        <taxon>Malus</taxon>
    </lineage>
</organism>
<keyword evidence="2" id="KW-1185">Reference proteome</keyword>
<dbReference type="AlphaFoldDB" id="A0A540LFH4"/>
<proteinExistence type="predicted"/>
<sequence length="59" mass="6989">MWVCLPYVIGVKKPAGTTEEIQKRFGCRASLQQYNSKLHNDFLKVEEEFKCVEKKKLIW</sequence>
<evidence type="ECO:0000313" key="1">
    <source>
        <dbReference type="EMBL" id="TQD85210.1"/>
    </source>
</evidence>
<reference evidence="1 2" key="1">
    <citation type="journal article" date="2019" name="G3 (Bethesda)">
        <title>Sequencing of a Wild Apple (Malus baccata) Genome Unravels the Differences Between Cultivated and Wild Apple Species Regarding Disease Resistance and Cold Tolerance.</title>
        <authorList>
            <person name="Chen X."/>
        </authorList>
    </citation>
    <scope>NUCLEOTIDE SEQUENCE [LARGE SCALE GENOMIC DNA]</scope>
    <source>
        <strain evidence="2">cv. Shandingzi</strain>
        <tissue evidence="1">Leaves</tissue>
    </source>
</reference>
<name>A0A540LFH4_MALBA</name>
<dbReference type="Proteomes" id="UP000315295">
    <property type="component" value="Unassembled WGS sequence"/>
</dbReference>
<gene>
    <name evidence="1" type="ORF">C1H46_029228</name>
</gene>
<protein>
    <submittedName>
        <fullName evidence="1">Uncharacterized protein</fullName>
    </submittedName>
</protein>
<dbReference type="EMBL" id="VIEB01000608">
    <property type="protein sequence ID" value="TQD85210.1"/>
    <property type="molecule type" value="Genomic_DNA"/>
</dbReference>
<evidence type="ECO:0000313" key="2">
    <source>
        <dbReference type="Proteomes" id="UP000315295"/>
    </source>
</evidence>
<accession>A0A540LFH4</accession>